<evidence type="ECO:0000313" key="3">
    <source>
        <dbReference type="Proteomes" id="UP000325315"/>
    </source>
</evidence>
<dbReference type="Pfam" id="PF00078">
    <property type="entry name" value="RVT_1"/>
    <property type="match status" value="1"/>
</dbReference>
<feature type="domain" description="Reverse transcriptase" evidence="1">
    <location>
        <begin position="36"/>
        <end position="227"/>
    </location>
</feature>
<dbReference type="OrthoDB" id="1747049at2759"/>
<sequence length="322" mass="37021">MGANVIKLCHDVLNGNRDVASLNDTMIILISKTKDPKDMSSFRPISLCRVLYKIISKVLANRLKTTLPMCIIHNQSAFVPGYMIYDNILIAHVLLHYLQSSKNGPNKGFVIKLDMRKAYDHVEWNFLEEVMKHLGYAEAWVGKNMSCIRLVCYVNVDYAQSNNIIRGIWASINSPRINHLFFANDARLFIRNKKKDVEAILEILMNFAKASGQNINIEKSVIIVNSWSKRLLSYDGKEIFIKAILQSLPTYAFPVFLAPKGTLEDMQSKMSRMWWTSNEKSKGWSMLAWDRVCHPKGMEGLGFRDLRLFNLALLSRQVWRLT</sequence>
<keyword evidence="2" id="KW-0695">RNA-directed DNA polymerase</keyword>
<dbReference type="PANTHER" id="PTHR33116:SF86">
    <property type="entry name" value="REVERSE TRANSCRIPTASE DOMAIN-CONTAINING PROTEIN"/>
    <property type="match status" value="1"/>
</dbReference>
<evidence type="ECO:0000313" key="2">
    <source>
        <dbReference type="EMBL" id="KAA3484185.1"/>
    </source>
</evidence>
<dbReference type="Proteomes" id="UP000325315">
    <property type="component" value="Unassembled WGS sequence"/>
</dbReference>
<dbReference type="CDD" id="cd01650">
    <property type="entry name" value="RT_nLTR_like"/>
    <property type="match status" value="1"/>
</dbReference>
<dbReference type="InterPro" id="IPR000477">
    <property type="entry name" value="RT_dom"/>
</dbReference>
<proteinExistence type="predicted"/>
<keyword evidence="2" id="KW-0548">Nucleotidyltransferase</keyword>
<gene>
    <name evidence="2" type="ORF">EPI10_006285</name>
</gene>
<evidence type="ECO:0000259" key="1">
    <source>
        <dbReference type="Pfam" id="PF00078"/>
    </source>
</evidence>
<keyword evidence="2" id="KW-0808">Transferase</keyword>
<dbReference type="EMBL" id="SMMG02000002">
    <property type="protein sequence ID" value="KAA3484185.1"/>
    <property type="molecule type" value="Genomic_DNA"/>
</dbReference>
<name>A0A5B6WTJ4_9ROSI</name>
<accession>A0A5B6WTJ4</accession>
<reference evidence="3" key="1">
    <citation type="journal article" date="2019" name="Plant Biotechnol. J.">
        <title>Genome sequencing of the Australian wild diploid species Gossypium australe highlights disease resistance and delayed gland morphogenesis.</title>
        <authorList>
            <person name="Cai Y."/>
            <person name="Cai X."/>
            <person name="Wang Q."/>
            <person name="Wang P."/>
            <person name="Zhang Y."/>
            <person name="Cai C."/>
            <person name="Xu Y."/>
            <person name="Wang K."/>
            <person name="Zhou Z."/>
            <person name="Wang C."/>
            <person name="Geng S."/>
            <person name="Li B."/>
            <person name="Dong Q."/>
            <person name="Hou Y."/>
            <person name="Wang H."/>
            <person name="Ai P."/>
            <person name="Liu Z."/>
            <person name="Yi F."/>
            <person name="Sun M."/>
            <person name="An G."/>
            <person name="Cheng J."/>
            <person name="Zhang Y."/>
            <person name="Shi Q."/>
            <person name="Xie Y."/>
            <person name="Shi X."/>
            <person name="Chang Y."/>
            <person name="Huang F."/>
            <person name="Chen Y."/>
            <person name="Hong S."/>
            <person name="Mi L."/>
            <person name="Sun Q."/>
            <person name="Zhang L."/>
            <person name="Zhou B."/>
            <person name="Peng R."/>
            <person name="Zhang X."/>
            <person name="Liu F."/>
        </authorList>
    </citation>
    <scope>NUCLEOTIDE SEQUENCE [LARGE SCALE GENOMIC DNA]</scope>
    <source>
        <strain evidence="3">cv. PA1801</strain>
    </source>
</reference>
<dbReference type="AlphaFoldDB" id="A0A5B6WTJ4"/>
<comment type="caution">
    <text evidence="2">The sequence shown here is derived from an EMBL/GenBank/DDBJ whole genome shotgun (WGS) entry which is preliminary data.</text>
</comment>
<keyword evidence="3" id="KW-1185">Reference proteome</keyword>
<dbReference type="GO" id="GO:0003964">
    <property type="term" value="F:RNA-directed DNA polymerase activity"/>
    <property type="evidence" value="ECO:0007669"/>
    <property type="project" value="UniProtKB-KW"/>
</dbReference>
<dbReference type="PANTHER" id="PTHR33116">
    <property type="entry name" value="REVERSE TRANSCRIPTASE ZINC-BINDING DOMAIN-CONTAINING PROTEIN-RELATED-RELATED"/>
    <property type="match status" value="1"/>
</dbReference>
<protein>
    <submittedName>
        <fullName evidence="2">Reverse transcriptase</fullName>
    </submittedName>
</protein>
<organism evidence="2 3">
    <name type="scientific">Gossypium australe</name>
    <dbReference type="NCBI Taxonomy" id="47621"/>
    <lineage>
        <taxon>Eukaryota</taxon>
        <taxon>Viridiplantae</taxon>
        <taxon>Streptophyta</taxon>
        <taxon>Embryophyta</taxon>
        <taxon>Tracheophyta</taxon>
        <taxon>Spermatophyta</taxon>
        <taxon>Magnoliopsida</taxon>
        <taxon>eudicotyledons</taxon>
        <taxon>Gunneridae</taxon>
        <taxon>Pentapetalae</taxon>
        <taxon>rosids</taxon>
        <taxon>malvids</taxon>
        <taxon>Malvales</taxon>
        <taxon>Malvaceae</taxon>
        <taxon>Malvoideae</taxon>
        <taxon>Gossypium</taxon>
    </lineage>
</organism>